<dbReference type="Proteomes" id="UP001165667">
    <property type="component" value="Unassembled WGS sequence"/>
</dbReference>
<feature type="region of interest" description="Disordered" evidence="1">
    <location>
        <begin position="153"/>
        <end position="181"/>
    </location>
</feature>
<organism evidence="2 3">
    <name type="scientific">Lichenifustis flavocetrariae</name>
    <dbReference type="NCBI Taxonomy" id="2949735"/>
    <lineage>
        <taxon>Bacteria</taxon>
        <taxon>Pseudomonadati</taxon>
        <taxon>Pseudomonadota</taxon>
        <taxon>Alphaproteobacteria</taxon>
        <taxon>Hyphomicrobiales</taxon>
        <taxon>Lichenihabitantaceae</taxon>
        <taxon>Lichenifustis</taxon>
    </lineage>
</organism>
<dbReference type="AlphaFoldDB" id="A0AA41Z2N5"/>
<accession>A0AA41Z2N5</accession>
<feature type="compositionally biased region" description="Gly residues" evidence="1">
    <location>
        <begin position="76"/>
        <end position="86"/>
    </location>
</feature>
<dbReference type="InterPro" id="IPR027405">
    <property type="entry name" value="YidB-like"/>
</dbReference>
<sequence length="181" mass="18303">MGILENSIGAMFGRGSGDNDGPSFGGAPYAPLATALIGLLAAKAMSGGFGNLGGLFGGGQAAQPAPQQGQMPQGEPQGGGGLLGGLGGLLHQFQQNGMGNVAQSWVGSGHNEPVNPGQVQQAIGPDMIRELAQKTGMSEQQIAQQLSQELPDIINKLTPQGRLPSHDEASSWLKGGNPLQG</sequence>
<evidence type="ECO:0000313" key="2">
    <source>
        <dbReference type="EMBL" id="MCW6508172.1"/>
    </source>
</evidence>
<dbReference type="RefSeq" id="WP_282584515.1">
    <property type="nucleotide sequence ID" value="NZ_JAMOIM010000004.1"/>
</dbReference>
<gene>
    <name evidence="2" type="ORF">M8523_09060</name>
</gene>
<evidence type="ECO:0000313" key="3">
    <source>
        <dbReference type="Proteomes" id="UP001165667"/>
    </source>
</evidence>
<dbReference type="EMBL" id="JAMOIM010000004">
    <property type="protein sequence ID" value="MCW6508172.1"/>
    <property type="molecule type" value="Genomic_DNA"/>
</dbReference>
<keyword evidence="3" id="KW-1185">Reference proteome</keyword>
<name>A0AA41Z2N5_9HYPH</name>
<feature type="compositionally biased region" description="Low complexity" evidence="1">
    <location>
        <begin position="61"/>
        <end position="75"/>
    </location>
</feature>
<reference evidence="2" key="1">
    <citation type="submission" date="2022-05" db="EMBL/GenBank/DDBJ databases">
        <authorList>
            <person name="Pankratov T."/>
        </authorList>
    </citation>
    <scope>NUCLEOTIDE SEQUENCE</scope>
    <source>
        <strain evidence="2">BP6-180914</strain>
    </source>
</reference>
<comment type="caution">
    <text evidence="2">The sequence shown here is derived from an EMBL/GenBank/DDBJ whole genome shotgun (WGS) entry which is preliminary data.</text>
</comment>
<protein>
    <submittedName>
        <fullName evidence="2">YidB family protein</fullName>
    </submittedName>
</protein>
<dbReference type="SUPFAM" id="SSF140804">
    <property type="entry name" value="YidB-like"/>
    <property type="match status" value="1"/>
</dbReference>
<feature type="region of interest" description="Disordered" evidence="1">
    <location>
        <begin position="60"/>
        <end position="86"/>
    </location>
</feature>
<evidence type="ECO:0000256" key="1">
    <source>
        <dbReference type="SAM" id="MobiDB-lite"/>
    </source>
</evidence>
<dbReference type="InterPro" id="IPR045372">
    <property type="entry name" value="YidB"/>
</dbReference>
<proteinExistence type="predicted"/>
<dbReference type="Pfam" id="PF20159">
    <property type="entry name" value="YidB"/>
    <property type="match status" value="1"/>
</dbReference>
<dbReference type="Gene3D" id="1.10.10.690">
    <property type="entry name" value="YidB-like"/>
    <property type="match status" value="1"/>
</dbReference>